<gene>
    <name evidence="1" type="ORF">KZH69_18565</name>
</gene>
<accession>A0ABS6Y0S6</accession>
<comment type="caution">
    <text evidence="1">The sequence shown here is derived from an EMBL/GenBank/DDBJ whole genome shotgun (WGS) entry which is preliminary data.</text>
</comment>
<keyword evidence="2" id="KW-1185">Reference proteome</keyword>
<name>A0ABS6Y0S6_9FLAO</name>
<evidence type="ECO:0008006" key="3">
    <source>
        <dbReference type="Google" id="ProtNLM"/>
    </source>
</evidence>
<evidence type="ECO:0000313" key="2">
    <source>
        <dbReference type="Proteomes" id="UP000812031"/>
    </source>
</evidence>
<dbReference type="RefSeq" id="WP_219318975.1">
    <property type="nucleotide sequence ID" value="NZ_JAHWYN010000025.1"/>
</dbReference>
<dbReference type="EMBL" id="JAHWYN010000025">
    <property type="protein sequence ID" value="MBW4362492.1"/>
    <property type="molecule type" value="Genomic_DNA"/>
</dbReference>
<dbReference type="Proteomes" id="UP000812031">
    <property type="component" value="Unassembled WGS sequence"/>
</dbReference>
<proteinExistence type="predicted"/>
<sequence>MTTEQIEVLFYSAIEEKAIYKKLKDISEDKIYNWRKNRGSKPTIGDMLNVLYQLDKITITQS</sequence>
<evidence type="ECO:0000313" key="1">
    <source>
        <dbReference type="EMBL" id="MBW4362492.1"/>
    </source>
</evidence>
<organism evidence="1 2">
    <name type="scientific">Flavobacterium taihuense</name>
    <dbReference type="NCBI Taxonomy" id="2857508"/>
    <lineage>
        <taxon>Bacteria</taxon>
        <taxon>Pseudomonadati</taxon>
        <taxon>Bacteroidota</taxon>
        <taxon>Flavobacteriia</taxon>
        <taxon>Flavobacteriales</taxon>
        <taxon>Flavobacteriaceae</taxon>
        <taxon>Flavobacterium</taxon>
    </lineage>
</organism>
<reference evidence="1 2" key="1">
    <citation type="submission" date="2021-07" db="EMBL/GenBank/DDBJ databases">
        <title>Flavobacterium sp. nov. isolated from sediment on the Taihu Lake.</title>
        <authorList>
            <person name="Qu J.-H."/>
        </authorList>
    </citation>
    <scope>NUCLEOTIDE SEQUENCE [LARGE SCALE GENOMIC DNA]</scope>
    <source>
        <strain evidence="1 2">NAS39</strain>
    </source>
</reference>
<protein>
    <recommendedName>
        <fullName evidence="3">XRE family transcriptional regulator</fullName>
    </recommendedName>
</protein>